<feature type="region of interest" description="Disordered" evidence="2">
    <location>
        <begin position="47"/>
        <end position="77"/>
    </location>
</feature>
<dbReference type="VEuPathDB" id="FungiDB:AeMF1_018734"/>
<evidence type="ECO:0000313" key="5">
    <source>
        <dbReference type="Proteomes" id="UP000481153"/>
    </source>
</evidence>
<protein>
    <recommendedName>
        <fullName evidence="3">EF-hand domain-containing protein</fullName>
    </recommendedName>
</protein>
<dbReference type="SMART" id="SM00054">
    <property type="entry name" value="EFh"/>
    <property type="match status" value="2"/>
</dbReference>
<evidence type="ECO:0000256" key="2">
    <source>
        <dbReference type="SAM" id="MobiDB-lite"/>
    </source>
</evidence>
<accession>A0A6G0WR07</accession>
<name>A0A6G0WR07_9STRA</name>
<comment type="caution">
    <text evidence="4">The sequence shown here is derived from an EMBL/GenBank/DDBJ whole genome shotgun (WGS) entry which is preliminary data.</text>
</comment>
<dbReference type="AlphaFoldDB" id="A0A6G0WR07"/>
<evidence type="ECO:0000313" key="4">
    <source>
        <dbReference type="EMBL" id="KAF0729826.1"/>
    </source>
</evidence>
<proteinExistence type="predicted"/>
<dbReference type="Proteomes" id="UP000481153">
    <property type="component" value="Unassembled WGS sequence"/>
</dbReference>
<dbReference type="Gene3D" id="1.10.238.10">
    <property type="entry name" value="EF-hand"/>
    <property type="match status" value="1"/>
</dbReference>
<dbReference type="Pfam" id="PF13499">
    <property type="entry name" value="EF-hand_7"/>
    <property type="match status" value="1"/>
</dbReference>
<sequence length="334" mass="38066">MPYAKVKVQYNPIDDVVAPLEGAIRQPRPCRPQPALRSLYIPTKPVMAPMPMVNRPHTSTIDSRRKSPVRRRQPIANYPPPAIKEIDLVHEAPPEEAETKNHNKELVWFHHRWLEKHGKSSSMKEERNKMVLMRRWFEFLDTDGSGEIGLNELEDPLVSVGLAKCRMDVRRLIQTVDDSDNGEVNFDEFLTMMHGKTTADNSVVKLFTDLQAGKLGDLTLPFPVLITAYRRRMLLNAHMGATDAERSQGHSVLTALELTRREAAIQEEEDALRAAQRPRRTTLDMAKRIEAMLKREDMTTRPGKQFMLGIVDGSLALRKPPVVSRGLRLPDLFE</sequence>
<reference evidence="4 5" key="1">
    <citation type="submission" date="2019-07" db="EMBL/GenBank/DDBJ databases">
        <title>Genomics analysis of Aphanomyces spp. identifies a new class of oomycete effector associated with host adaptation.</title>
        <authorList>
            <person name="Gaulin E."/>
        </authorList>
    </citation>
    <scope>NUCLEOTIDE SEQUENCE [LARGE SCALE GENOMIC DNA]</scope>
    <source>
        <strain evidence="4 5">ATCC 201684</strain>
    </source>
</reference>
<evidence type="ECO:0000259" key="3">
    <source>
        <dbReference type="PROSITE" id="PS50222"/>
    </source>
</evidence>
<dbReference type="InterPro" id="IPR011992">
    <property type="entry name" value="EF-hand-dom_pair"/>
</dbReference>
<organism evidence="4 5">
    <name type="scientific">Aphanomyces euteiches</name>
    <dbReference type="NCBI Taxonomy" id="100861"/>
    <lineage>
        <taxon>Eukaryota</taxon>
        <taxon>Sar</taxon>
        <taxon>Stramenopiles</taxon>
        <taxon>Oomycota</taxon>
        <taxon>Saprolegniomycetes</taxon>
        <taxon>Saprolegniales</taxon>
        <taxon>Verrucalvaceae</taxon>
        <taxon>Aphanomyces</taxon>
    </lineage>
</organism>
<dbReference type="PROSITE" id="PS50222">
    <property type="entry name" value="EF_HAND_2"/>
    <property type="match status" value="2"/>
</dbReference>
<dbReference type="PROSITE" id="PS00018">
    <property type="entry name" value="EF_HAND_1"/>
    <property type="match status" value="2"/>
</dbReference>
<dbReference type="CDD" id="cd00051">
    <property type="entry name" value="EFh"/>
    <property type="match status" value="1"/>
</dbReference>
<dbReference type="InterPro" id="IPR002048">
    <property type="entry name" value="EF_hand_dom"/>
</dbReference>
<dbReference type="GO" id="GO:0005509">
    <property type="term" value="F:calcium ion binding"/>
    <property type="evidence" value="ECO:0007669"/>
    <property type="project" value="InterPro"/>
</dbReference>
<feature type="domain" description="EF-hand" evidence="3">
    <location>
        <begin position="128"/>
        <end position="163"/>
    </location>
</feature>
<evidence type="ECO:0000256" key="1">
    <source>
        <dbReference type="ARBA" id="ARBA00022837"/>
    </source>
</evidence>
<feature type="domain" description="EF-hand" evidence="3">
    <location>
        <begin position="164"/>
        <end position="199"/>
    </location>
</feature>
<keyword evidence="5" id="KW-1185">Reference proteome</keyword>
<keyword evidence="1" id="KW-0106">Calcium</keyword>
<dbReference type="SUPFAM" id="SSF47473">
    <property type="entry name" value="EF-hand"/>
    <property type="match status" value="1"/>
</dbReference>
<gene>
    <name evidence="4" type="ORF">Ae201684_012609</name>
</gene>
<dbReference type="InterPro" id="IPR018247">
    <property type="entry name" value="EF_Hand_1_Ca_BS"/>
</dbReference>
<dbReference type="EMBL" id="VJMJ01000160">
    <property type="protein sequence ID" value="KAF0729826.1"/>
    <property type="molecule type" value="Genomic_DNA"/>
</dbReference>